<dbReference type="EMBL" id="CP012606">
    <property type="protein sequence ID" value="ANH76597.1"/>
    <property type="molecule type" value="Genomic_DNA"/>
</dbReference>
<dbReference type="AlphaFoldDB" id="A0AAC9FTV3"/>
<sequence length="43" mass="4611">MLSLPRCSPPVRLLKAPVAITRTTSVTRTIITIACTAKNETGQ</sequence>
<protein>
    <submittedName>
        <fullName evidence="1">Uncharacterized protein</fullName>
    </submittedName>
</protein>
<organism evidence="1 2">
    <name type="scientific">Ralstonia insidiosa</name>
    <dbReference type="NCBI Taxonomy" id="190721"/>
    <lineage>
        <taxon>Bacteria</taxon>
        <taxon>Pseudomonadati</taxon>
        <taxon>Pseudomonadota</taxon>
        <taxon>Betaproteobacteria</taxon>
        <taxon>Burkholderiales</taxon>
        <taxon>Burkholderiaceae</taxon>
        <taxon>Ralstonia</taxon>
    </lineage>
</organism>
<reference evidence="1 2" key="1">
    <citation type="submission" date="2015-09" db="EMBL/GenBank/DDBJ databases">
        <authorList>
            <person name="Xu Y."/>
            <person name="Nagy A."/>
            <person name="Liu N.T."/>
            <person name="Nou X."/>
        </authorList>
    </citation>
    <scope>NUCLEOTIDE SEQUENCE [LARGE SCALE GENOMIC DNA]</scope>
    <source>
        <strain evidence="1 2">FC1138</strain>
    </source>
</reference>
<name>A0AAC9FTV3_9RALS</name>
<proteinExistence type="predicted"/>
<evidence type="ECO:0000313" key="1">
    <source>
        <dbReference type="EMBL" id="ANH76597.1"/>
    </source>
</evidence>
<accession>A0AAC9FTV3</accession>
<dbReference type="Proteomes" id="UP000077927">
    <property type="component" value="Chromosome 2"/>
</dbReference>
<dbReference type="KEGG" id="rin:ACS15_4786"/>
<gene>
    <name evidence="1" type="ORF">ACS15_4786</name>
</gene>
<evidence type="ECO:0000313" key="2">
    <source>
        <dbReference type="Proteomes" id="UP000077927"/>
    </source>
</evidence>